<comment type="caution">
    <text evidence="2">The sequence shown here is derived from an EMBL/GenBank/DDBJ whole genome shotgun (WGS) entry which is preliminary data.</text>
</comment>
<gene>
    <name evidence="2" type="ORF">QVD17_17440</name>
</gene>
<evidence type="ECO:0000313" key="3">
    <source>
        <dbReference type="Proteomes" id="UP001229421"/>
    </source>
</evidence>
<name>A0AAD8KWU8_TARER</name>
<proteinExistence type="predicted"/>
<dbReference type="EMBL" id="JAUHHV010000004">
    <property type="protein sequence ID" value="KAK1428601.1"/>
    <property type="molecule type" value="Genomic_DNA"/>
</dbReference>
<reference evidence="2" key="1">
    <citation type="journal article" date="2023" name="bioRxiv">
        <title>Improved chromosome-level genome assembly for marigold (Tagetes erecta).</title>
        <authorList>
            <person name="Jiang F."/>
            <person name="Yuan L."/>
            <person name="Wang S."/>
            <person name="Wang H."/>
            <person name="Xu D."/>
            <person name="Wang A."/>
            <person name="Fan W."/>
        </authorList>
    </citation>
    <scope>NUCLEOTIDE SEQUENCE</scope>
    <source>
        <strain evidence="2">WSJ</strain>
        <tissue evidence="2">Leaf</tissue>
    </source>
</reference>
<evidence type="ECO:0000313" key="2">
    <source>
        <dbReference type="EMBL" id="KAK1428601.1"/>
    </source>
</evidence>
<accession>A0AAD8KWU8</accession>
<protein>
    <submittedName>
        <fullName evidence="2">Uncharacterized protein</fullName>
    </submittedName>
</protein>
<evidence type="ECO:0000256" key="1">
    <source>
        <dbReference type="SAM" id="MobiDB-lite"/>
    </source>
</evidence>
<organism evidence="2 3">
    <name type="scientific">Tagetes erecta</name>
    <name type="common">African marigold</name>
    <dbReference type="NCBI Taxonomy" id="13708"/>
    <lineage>
        <taxon>Eukaryota</taxon>
        <taxon>Viridiplantae</taxon>
        <taxon>Streptophyta</taxon>
        <taxon>Embryophyta</taxon>
        <taxon>Tracheophyta</taxon>
        <taxon>Spermatophyta</taxon>
        <taxon>Magnoliopsida</taxon>
        <taxon>eudicotyledons</taxon>
        <taxon>Gunneridae</taxon>
        <taxon>Pentapetalae</taxon>
        <taxon>asterids</taxon>
        <taxon>campanulids</taxon>
        <taxon>Asterales</taxon>
        <taxon>Asteraceae</taxon>
        <taxon>Asteroideae</taxon>
        <taxon>Heliantheae alliance</taxon>
        <taxon>Tageteae</taxon>
        <taxon>Tagetes</taxon>
    </lineage>
</organism>
<dbReference type="AlphaFoldDB" id="A0AAD8KWU8"/>
<keyword evidence="3" id="KW-1185">Reference proteome</keyword>
<dbReference type="Proteomes" id="UP001229421">
    <property type="component" value="Unassembled WGS sequence"/>
</dbReference>
<sequence length="95" mass="10503">MKIRRCNEIMFLLASHIDKIGILWMLEIAEVDDEDRPLRGTSDKIGTIQRRLAWPLRKDDTHKSRNGSGGSDFRGLQAVGSGGGGGLSTGPQRRK</sequence>
<feature type="region of interest" description="Disordered" evidence="1">
    <location>
        <begin position="56"/>
        <end position="95"/>
    </location>
</feature>